<dbReference type="STRING" id="1440774.Y900_018565"/>
<dbReference type="Gene3D" id="2.30.110.10">
    <property type="entry name" value="Electron Transport, Fmn-binding Protein, Chain A"/>
    <property type="match status" value="1"/>
</dbReference>
<dbReference type="RefSeq" id="WP_202807779.1">
    <property type="nucleotide sequence ID" value="NZ_JALN02000001.1"/>
</dbReference>
<dbReference type="eggNOG" id="ENOG5034ABB">
    <property type="taxonomic scope" value="Bacteria"/>
</dbReference>
<keyword evidence="2" id="KW-1185">Reference proteome</keyword>
<protein>
    <recommendedName>
        <fullName evidence="3">Nitroreductase</fullName>
    </recommendedName>
</protein>
<accession>A0A064CKM3</accession>
<reference evidence="1" key="1">
    <citation type="submission" date="2014-05" db="EMBL/GenBank/DDBJ databases">
        <title>Genome sequence of Mycobacterium aromaticivorans strain JS19b1T (= DSM 45407T).</title>
        <authorList>
            <person name="Kwak Y."/>
            <person name="Park G.-S."/>
            <person name="Li Q.X."/>
            <person name="Lee S.-E."/>
            <person name="Shin J.-H."/>
        </authorList>
    </citation>
    <scope>NUCLEOTIDE SEQUENCE [LARGE SCALE GENOMIC DNA]</scope>
    <source>
        <strain evidence="1">JS19b1</strain>
    </source>
</reference>
<evidence type="ECO:0000313" key="2">
    <source>
        <dbReference type="Proteomes" id="UP000022835"/>
    </source>
</evidence>
<dbReference type="Proteomes" id="UP000022835">
    <property type="component" value="Unassembled WGS sequence"/>
</dbReference>
<dbReference type="EMBL" id="JALN02000001">
    <property type="protein sequence ID" value="KDF00881.1"/>
    <property type="molecule type" value="Genomic_DNA"/>
</dbReference>
<dbReference type="InterPro" id="IPR012349">
    <property type="entry name" value="Split_barrel_FMN-bd"/>
</dbReference>
<gene>
    <name evidence="1" type="ORF">Y900_018565</name>
</gene>
<name>A0A064CKM3_9MYCO</name>
<sequence>MSKAPVSRWSGTGIWRHGSTAPHHPAGAAHAGEIYEHGFGRLLGKRFVRLSHGESDSCECRTVLEVIGASDDEVMVIAGLGPSCEWFRDIASGSPASIELGGMTFSAEHRVLGEPEAVAVIAEYERRHWLIRPLVYRVMGILLCREYDGSPAAHVDLAHRLPIVAFRPARVAA</sequence>
<organism evidence="1 2">
    <name type="scientific">Mycolicibacterium aromaticivorans JS19b1 = JCM 16368</name>
    <dbReference type="NCBI Taxonomy" id="1440774"/>
    <lineage>
        <taxon>Bacteria</taxon>
        <taxon>Bacillati</taxon>
        <taxon>Actinomycetota</taxon>
        <taxon>Actinomycetes</taxon>
        <taxon>Mycobacteriales</taxon>
        <taxon>Mycobacteriaceae</taxon>
        <taxon>Mycolicibacterium</taxon>
    </lineage>
</organism>
<evidence type="ECO:0008006" key="3">
    <source>
        <dbReference type="Google" id="ProtNLM"/>
    </source>
</evidence>
<dbReference type="AlphaFoldDB" id="A0A064CKM3"/>
<proteinExistence type="predicted"/>
<comment type="caution">
    <text evidence="1">The sequence shown here is derived from an EMBL/GenBank/DDBJ whole genome shotgun (WGS) entry which is preliminary data.</text>
</comment>
<evidence type="ECO:0000313" key="1">
    <source>
        <dbReference type="EMBL" id="KDF00881.1"/>
    </source>
</evidence>